<evidence type="ECO:0000256" key="3">
    <source>
        <dbReference type="ARBA" id="ARBA00022679"/>
    </source>
</evidence>
<feature type="domain" description="PKS/mFAS DH" evidence="9">
    <location>
        <begin position="921"/>
        <end position="1206"/>
    </location>
</feature>
<dbReference type="InterPro" id="IPR014030">
    <property type="entry name" value="Ketoacyl_synth_N"/>
</dbReference>
<dbReference type="InterPro" id="IPR036291">
    <property type="entry name" value="NAD(P)-bd_dom_sf"/>
</dbReference>
<dbReference type="PROSITE" id="PS52004">
    <property type="entry name" value="KS3_2"/>
    <property type="match status" value="1"/>
</dbReference>
<dbReference type="Pfam" id="PF02801">
    <property type="entry name" value="Ketoacyl-synt_C"/>
    <property type="match status" value="1"/>
</dbReference>
<evidence type="ECO:0000256" key="1">
    <source>
        <dbReference type="ARBA" id="ARBA00022450"/>
    </source>
</evidence>
<dbReference type="Gene3D" id="1.10.1200.10">
    <property type="entry name" value="ACP-like"/>
    <property type="match status" value="1"/>
</dbReference>
<dbReference type="GO" id="GO:0005886">
    <property type="term" value="C:plasma membrane"/>
    <property type="evidence" value="ECO:0007669"/>
    <property type="project" value="TreeGrafter"/>
</dbReference>
<organism evidence="10 11">
    <name type="scientific">Ktedonospora formicarum</name>
    <dbReference type="NCBI Taxonomy" id="2778364"/>
    <lineage>
        <taxon>Bacteria</taxon>
        <taxon>Bacillati</taxon>
        <taxon>Chloroflexota</taxon>
        <taxon>Ktedonobacteria</taxon>
        <taxon>Ktedonobacterales</taxon>
        <taxon>Ktedonobacteraceae</taxon>
        <taxon>Ktedonospora</taxon>
    </lineage>
</organism>
<dbReference type="GO" id="GO:0071770">
    <property type="term" value="P:DIM/DIP cell wall layer assembly"/>
    <property type="evidence" value="ECO:0007669"/>
    <property type="project" value="TreeGrafter"/>
</dbReference>
<evidence type="ECO:0000259" key="8">
    <source>
        <dbReference type="PROSITE" id="PS52004"/>
    </source>
</evidence>
<dbReference type="InterPro" id="IPR014043">
    <property type="entry name" value="Acyl_transferase_dom"/>
</dbReference>
<dbReference type="SMART" id="SM00822">
    <property type="entry name" value="PKS_KR"/>
    <property type="match status" value="1"/>
</dbReference>
<feature type="region of interest" description="Disordered" evidence="6">
    <location>
        <begin position="1"/>
        <end position="21"/>
    </location>
</feature>
<dbReference type="SMART" id="SM00827">
    <property type="entry name" value="PKS_AT"/>
    <property type="match status" value="1"/>
</dbReference>
<dbReference type="RefSeq" id="WP_220197242.1">
    <property type="nucleotide sequence ID" value="NZ_BNJF01000003.1"/>
</dbReference>
<dbReference type="CDD" id="cd00833">
    <property type="entry name" value="PKS"/>
    <property type="match status" value="1"/>
</dbReference>
<dbReference type="InterPro" id="IPR049551">
    <property type="entry name" value="PKS_DH_C"/>
</dbReference>
<gene>
    <name evidence="10" type="ORF">KSX_61910</name>
</gene>
<dbReference type="Pfam" id="PF08659">
    <property type="entry name" value="KR"/>
    <property type="match status" value="1"/>
</dbReference>
<dbReference type="InterPro" id="IPR032821">
    <property type="entry name" value="PKS_assoc"/>
</dbReference>
<keyword evidence="5" id="KW-0175">Coiled coil</keyword>
<dbReference type="InterPro" id="IPR020841">
    <property type="entry name" value="PKS_Beta-ketoAc_synthase_dom"/>
</dbReference>
<keyword evidence="1" id="KW-0596">Phosphopantetheine</keyword>
<dbReference type="SUPFAM" id="SSF53901">
    <property type="entry name" value="Thiolase-like"/>
    <property type="match status" value="1"/>
</dbReference>
<dbReference type="Pfam" id="PF21089">
    <property type="entry name" value="PKS_DH_N"/>
    <property type="match status" value="1"/>
</dbReference>
<feature type="domain" description="Carrier" evidence="7">
    <location>
        <begin position="1754"/>
        <end position="1828"/>
    </location>
</feature>
<dbReference type="PANTHER" id="PTHR43775">
    <property type="entry name" value="FATTY ACID SYNTHASE"/>
    <property type="match status" value="1"/>
</dbReference>
<protein>
    <submittedName>
        <fullName evidence="10">Mycocerosic acid synthase</fullName>
    </submittedName>
</protein>
<feature type="active site" description="Proton acceptor; for dehydratase activity" evidence="4">
    <location>
        <position position="950"/>
    </location>
</feature>
<dbReference type="InterPro" id="IPR009081">
    <property type="entry name" value="PP-bd_ACP"/>
</dbReference>
<dbReference type="GO" id="GO:0004312">
    <property type="term" value="F:fatty acid synthase activity"/>
    <property type="evidence" value="ECO:0007669"/>
    <property type="project" value="TreeGrafter"/>
</dbReference>
<dbReference type="Gene3D" id="3.40.50.720">
    <property type="entry name" value="NAD(P)-binding Rossmann-like Domain"/>
    <property type="match status" value="1"/>
</dbReference>
<dbReference type="InterPro" id="IPR020806">
    <property type="entry name" value="PKS_PP-bd"/>
</dbReference>
<dbReference type="InterPro" id="IPR013968">
    <property type="entry name" value="PKS_KR"/>
</dbReference>
<dbReference type="FunFam" id="3.40.47.10:FF:000019">
    <property type="entry name" value="Polyketide synthase type I"/>
    <property type="match status" value="1"/>
</dbReference>
<dbReference type="Gene3D" id="3.30.70.3290">
    <property type="match status" value="1"/>
</dbReference>
<dbReference type="SUPFAM" id="SSF55048">
    <property type="entry name" value="Probable ACP-binding domain of malonyl-CoA ACP transacylase"/>
    <property type="match status" value="1"/>
</dbReference>
<evidence type="ECO:0000259" key="7">
    <source>
        <dbReference type="PROSITE" id="PS50075"/>
    </source>
</evidence>
<comment type="caution">
    <text evidence="10">The sequence shown here is derived from an EMBL/GenBank/DDBJ whole genome shotgun (WGS) entry which is preliminary data.</text>
</comment>
<keyword evidence="11" id="KW-1185">Reference proteome</keyword>
<dbReference type="SUPFAM" id="SSF52151">
    <property type="entry name" value="FabD/lysophospholipase-like"/>
    <property type="match status" value="1"/>
</dbReference>
<dbReference type="PANTHER" id="PTHR43775:SF37">
    <property type="entry name" value="SI:DKEY-61P9.11"/>
    <property type="match status" value="1"/>
</dbReference>
<feature type="active site" description="Proton donor; for dehydratase activity" evidence="4">
    <location>
        <position position="1118"/>
    </location>
</feature>
<evidence type="ECO:0000256" key="5">
    <source>
        <dbReference type="SAM" id="Coils"/>
    </source>
</evidence>
<dbReference type="GO" id="GO:0031177">
    <property type="term" value="F:phosphopantetheine binding"/>
    <property type="evidence" value="ECO:0007669"/>
    <property type="project" value="InterPro"/>
</dbReference>
<dbReference type="CDD" id="cd08955">
    <property type="entry name" value="KR_2_FAS_SDR_x"/>
    <property type="match status" value="1"/>
</dbReference>
<dbReference type="GO" id="GO:0005737">
    <property type="term" value="C:cytoplasm"/>
    <property type="evidence" value="ECO:0007669"/>
    <property type="project" value="TreeGrafter"/>
</dbReference>
<dbReference type="InterPro" id="IPR014031">
    <property type="entry name" value="Ketoacyl_synth_C"/>
</dbReference>
<dbReference type="GO" id="GO:0006633">
    <property type="term" value="P:fatty acid biosynthetic process"/>
    <property type="evidence" value="ECO:0007669"/>
    <property type="project" value="TreeGrafter"/>
</dbReference>
<evidence type="ECO:0000256" key="4">
    <source>
        <dbReference type="PROSITE-ProRule" id="PRU01363"/>
    </source>
</evidence>
<dbReference type="InterPro" id="IPR049490">
    <property type="entry name" value="C883_1060-like_KR_N"/>
</dbReference>
<dbReference type="EMBL" id="BNJF01000003">
    <property type="protein sequence ID" value="GHO48028.1"/>
    <property type="molecule type" value="Genomic_DNA"/>
</dbReference>
<dbReference type="Pfam" id="PF00109">
    <property type="entry name" value="ketoacyl-synt"/>
    <property type="match status" value="1"/>
</dbReference>
<dbReference type="PROSITE" id="PS52019">
    <property type="entry name" value="PKS_MFAS_DH"/>
    <property type="match status" value="1"/>
</dbReference>
<feature type="coiled-coil region" evidence="5">
    <location>
        <begin position="1875"/>
        <end position="1902"/>
    </location>
</feature>
<evidence type="ECO:0000313" key="10">
    <source>
        <dbReference type="EMBL" id="GHO48028.1"/>
    </source>
</evidence>
<dbReference type="Pfam" id="PF14765">
    <property type="entry name" value="PS-DH"/>
    <property type="match status" value="1"/>
</dbReference>
<dbReference type="InterPro" id="IPR036736">
    <property type="entry name" value="ACP-like_sf"/>
</dbReference>
<dbReference type="InterPro" id="IPR020807">
    <property type="entry name" value="PKS_DH"/>
</dbReference>
<dbReference type="InterPro" id="IPR016036">
    <property type="entry name" value="Malonyl_transacylase_ACP-bd"/>
</dbReference>
<feature type="region of interest" description="N-terminal hotdog fold" evidence="4">
    <location>
        <begin position="921"/>
        <end position="1042"/>
    </location>
</feature>
<dbReference type="Pfam" id="PF21394">
    <property type="entry name" value="Beta-ketacyl_N"/>
    <property type="match status" value="1"/>
</dbReference>
<dbReference type="SUPFAM" id="SSF51735">
    <property type="entry name" value="NAD(P)-binding Rossmann-fold domains"/>
    <property type="match status" value="2"/>
</dbReference>
<dbReference type="InterPro" id="IPR001227">
    <property type="entry name" value="Ac_transferase_dom_sf"/>
</dbReference>
<evidence type="ECO:0000256" key="2">
    <source>
        <dbReference type="ARBA" id="ARBA00022553"/>
    </source>
</evidence>
<dbReference type="SUPFAM" id="SSF47336">
    <property type="entry name" value="ACP-like"/>
    <property type="match status" value="1"/>
</dbReference>
<dbReference type="SMART" id="SM00823">
    <property type="entry name" value="PKS_PP"/>
    <property type="match status" value="1"/>
</dbReference>
<keyword evidence="2" id="KW-0597">Phosphoprotein</keyword>
<name>A0A8J3MVV0_9CHLR</name>
<evidence type="ECO:0000313" key="11">
    <source>
        <dbReference type="Proteomes" id="UP000612362"/>
    </source>
</evidence>
<dbReference type="InterPro" id="IPR049900">
    <property type="entry name" value="PKS_mFAS_DH"/>
</dbReference>
<dbReference type="Proteomes" id="UP000612362">
    <property type="component" value="Unassembled WGS sequence"/>
</dbReference>
<evidence type="ECO:0000256" key="6">
    <source>
        <dbReference type="SAM" id="MobiDB-lite"/>
    </source>
</evidence>
<feature type="domain" description="Ketosynthase family 3 (KS3)" evidence="8">
    <location>
        <begin position="26"/>
        <end position="454"/>
    </location>
</feature>
<dbReference type="InterPro" id="IPR050091">
    <property type="entry name" value="PKS_NRPS_Biosynth_Enz"/>
</dbReference>
<dbReference type="SMART" id="SM00826">
    <property type="entry name" value="PKS_DH"/>
    <property type="match status" value="1"/>
</dbReference>
<dbReference type="Pfam" id="PF00550">
    <property type="entry name" value="PP-binding"/>
    <property type="match status" value="1"/>
</dbReference>
<dbReference type="Gene3D" id="3.40.366.10">
    <property type="entry name" value="Malonyl-Coenzyme A Acyl Carrier Protein, domain 2"/>
    <property type="match status" value="1"/>
</dbReference>
<dbReference type="PROSITE" id="PS50075">
    <property type="entry name" value="CARRIER"/>
    <property type="match status" value="1"/>
</dbReference>
<dbReference type="Pfam" id="PF16197">
    <property type="entry name" value="KAsynt_C_assoc"/>
    <property type="match status" value="1"/>
</dbReference>
<accession>A0A8J3MVV0</accession>
<dbReference type="InterPro" id="IPR049552">
    <property type="entry name" value="PKS_DH_N"/>
</dbReference>
<sequence>MRTEKDAGHDPALTSQVSDAQPVATREPLAIVGIGCHFPGEANSPQAFWDLLCAGVDATREVPENRWQVRKFYDPEGKKAGKMGTFRGGYLERLDQFDAQFFGISPREAMWLDPQQRLLLQVTWEAMEDAGLIADRLSGSNTGVFIGGFTLDYQLLQNYGVYSRYELQTHSATGMMMTILANRISYVFNFRGPSMAIDTACSGSLVATHLACQSIWNGECSLAIAGGVNAMMAPTMTIAESKAGFLAPDGRSKTFDSSANGYARGEGAGVVLIKPLAQAQADGDPIYALIRGTAVTQDGHTTGITVPNPEAQQAAMRQAYERANVLPSQIQYVEAHGTGTPVGDPLEARAIGTVVSTGRPEGEECLVGSVKTNIGHLEAAAGVAGLVKTALSLKHRQIPPHLHLRIPNPDIHFDELQLRVPTTLEAWPESDGPALAGVNSFGFGGTNAHVVLQEAPAETIGESDGEREERPYLLPFSARSAEALRAMAESYRSFLASSDEQFHDIVYSVSQRRSHHDHRMALPARSKADAVSILDAYLAEEPRQGTTNGRIAPNGRPQTVFVCSGMGPQWWAMGRDLLENEPVFRASIERCSAELQRYTGWSLLDEFAVTEENSRMADAEVAEPANFALQIGLADLWRSWGIEPDAFIGHSTGEFTAHYLAGVLSFEDAVKLVYHHSRLQQRNSGQGRMLAIGMSYETLSKAVLGEDDPVSVAAINAPASVTISGDIKVLENYAQQLETFQVFHRFIQGSVPYHSQFVEQIREELLASLADLRPQHATRPLYSTVTGTRIDGRGADAAYWWQNARSTVLFSSALSQMIQDGYTVFVELAPHPVLAHSIDELLTDQGQEGHVVASLRRNEEDRSFMLGSLGKLYTLGYPIDWATLNEHAGRFVRLPLYPWQFKTYWTESLEAHEDRFLTQVHPLLGQRMGAVHPTWECEISSWLLPYLADHRIQESVLLPGAAYAEMALAAAKEVFGEGMYAVEELQFRKALFLPDTSDPRIQTVLDPERALVEISSYVPDASGDARWTLHATAKLRQLPVGESTPRLDLKAIRQSCTSQTTRDEFFTLTRQMGFQYGPAFQAIEHLEVGSGVALAHLQVPASIESDLDAYAFHPSMVDAAFQVLLIATQSQATATNQPSISPYLPVGVDRISIFAPPMEQMRAVARVVKADSQVVVGDIEVTDLQGNVLATITGFRAQSLEASMSQSPERIDRGLYELEWQPQERPSEPSDATEGATQAGSWLIFADQSGVATELVKRLERQGIPHVTVTRADVTELRSHDARQYALNPTVPEQFQQLVATLTEKEQTTFSTVAHLWNLDATFEEDSPLVTLEQDQANGTLSIMYMMQALAQSGWSQSPRVWLVTCGAQAVGEEARPLAVSQAPVWGLGRVIGHQEFPNMWGGMIDLDQTSIEEQASSLFDELSQPSQEDQIAYRAGQRYIMRMVQSAHLTPAMPPSFRVDGSYLITGGLGNLGLLVARWMATQGARRLILMGRTALPERSTWQSIGVDHPQRGQIEAIRELEALGATVHLAVADAANEEQLTTFLRDYEREGWPPIRGVVHTAGIVKDELMVRMTTEDFQRVLRPKVYGGWLLHRLLKDAPLDFFVLFASTGSVIASVGQGNYAAGNAFLDALAHHRRALGLPAMSIGWGPWSIGMVQQLNLEQFYTRRGIDLITPEVGTQVLARVLDQRPAHLTVISANWATARETSPMKSMPPMFSQLLEQAEDAAATEGQGDDGSLLQQLSEAPVGERQPMLIAHLQGLVARVLQLDATQFGPQESLTSLGLDSMLAIEIKHRIEASVKTEISVLELLKDVTIAQLATRLLASLQFAGEPTAGADADSFTEIQQLVEGADGEDLESLLAELEQGPEDNLEQTLAELQNEDIESLLAELEQSLDSEANV</sequence>
<keyword evidence="3" id="KW-0808">Transferase</keyword>
<dbReference type="InterPro" id="IPR057326">
    <property type="entry name" value="KR_dom"/>
</dbReference>
<dbReference type="SMART" id="SM00825">
    <property type="entry name" value="PKS_KS"/>
    <property type="match status" value="1"/>
</dbReference>
<dbReference type="InterPro" id="IPR016039">
    <property type="entry name" value="Thiolase-like"/>
</dbReference>
<dbReference type="Gene3D" id="3.10.129.110">
    <property type="entry name" value="Polyketide synthase dehydratase"/>
    <property type="match status" value="1"/>
</dbReference>
<reference evidence="10" key="1">
    <citation type="submission" date="2020-10" db="EMBL/GenBank/DDBJ databases">
        <title>Taxonomic study of unclassified bacteria belonging to the class Ktedonobacteria.</title>
        <authorList>
            <person name="Yabe S."/>
            <person name="Wang C.M."/>
            <person name="Zheng Y."/>
            <person name="Sakai Y."/>
            <person name="Cavaletti L."/>
            <person name="Monciardini P."/>
            <person name="Donadio S."/>
        </authorList>
    </citation>
    <scope>NUCLEOTIDE SEQUENCE</scope>
    <source>
        <strain evidence="10">SOSP1-1</strain>
    </source>
</reference>
<feature type="region of interest" description="C-terminal hotdog fold" evidence="4">
    <location>
        <begin position="1057"/>
        <end position="1206"/>
    </location>
</feature>
<evidence type="ECO:0000259" key="9">
    <source>
        <dbReference type="PROSITE" id="PS52019"/>
    </source>
</evidence>
<dbReference type="InterPro" id="IPR042104">
    <property type="entry name" value="PKS_dehydratase_sf"/>
</dbReference>
<dbReference type="Gene3D" id="3.40.47.10">
    <property type="match status" value="1"/>
</dbReference>
<dbReference type="InterPro" id="IPR016035">
    <property type="entry name" value="Acyl_Trfase/lysoPLipase"/>
</dbReference>
<dbReference type="Pfam" id="PF00698">
    <property type="entry name" value="Acyl_transf_1"/>
    <property type="match status" value="1"/>
</dbReference>
<proteinExistence type="predicted"/>